<evidence type="ECO:0000313" key="2">
    <source>
        <dbReference type="EnsemblMetazoa" id="HelroP182343"/>
    </source>
</evidence>
<name>T1FI33_HELRO</name>
<dbReference type="GeneID" id="20208482"/>
<dbReference type="EMBL" id="AMQM01008152">
    <property type="status" value="NOT_ANNOTATED_CDS"/>
    <property type="molecule type" value="Genomic_DNA"/>
</dbReference>
<evidence type="ECO:0000313" key="1">
    <source>
        <dbReference type="EMBL" id="ESN90998.1"/>
    </source>
</evidence>
<organism evidence="2 3">
    <name type="scientific">Helobdella robusta</name>
    <name type="common">Californian leech</name>
    <dbReference type="NCBI Taxonomy" id="6412"/>
    <lineage>
        <taxon>Eukaryota</taxon>
        <taxon>Metazoa</taxon>
        <taxon>Spiralia</taxon>
        <taxon>Lophotrochozoa</taxon>
        <taxon>Annelida</taxon>
        <taxon>Clitellata</taxon>
        <taxon>Hirudinea</taxon>
        <taxon>Rhynchobdellida</taxon>
        <taxon>Glossiphoniidae</taxon>
        <taxon>Helobdella</taxon>
    </lineage>
</organism>
<evidence type="ECO:0000313" key="3">
    <source>
        <dbReference type="Proteomes" id="UP000015101"/>
    </source>
</evidence>
<reference evidence="2" key="3">
    <citation type="submission" date="2015-06" db="UniProtKB">
        <authorList>
            <consortium name="EnsemblMetazoa"/>
        </authorList>
    </citation>
    <scope>IDENTIFICATION</scope>
</reference>
<dbReference type="EnsemblMetazoa" id="HelroT182343">
    <property type="protein sequence ID" value="HelroP182343"/>
    <property type="gene ID" value="HelroG182343"/>
</dbReference>
<dbReference type="EMBL" id="AMQM01008151">
    <property type="status" value="NOT_ANNOTATED_CDS"/>
    <property type="molecule type" value="Genomic_DNA"/>
</dbReference>
<dbReference type="AlphaFoldDB" id="T1FI33"/>
<proteinExistence type="predicted"/>
<dbReference type="KEGG" id="hro:HELRODRAFT_182343"/>
<reference evidence="1 3" key="2">
    <citation type="journal article" date="2013" name="Nature">
        <title>Insights into bilaterian evolution from three spiralian genomes.</title>
        <authorList>
            <person name="Simakov O."/>
            <person name="Marletaz F."/>
            <person name="Cho S.J."/>
            <person name="Edsinger-Gonzales E."/>
            <person name="Havlak P."/>
            <person name="Hellsten U."/>
            <person name="Kuo D.H."/>
            <person name="Larsson T."/>
            <person name="Lv J."/>
            <person name="Arendt D."/>
            <person name="Savage R."/>
            <person name="Osoegawa K."/>
            <person name="de Jong P."/>
            <person name="Grimwood J."/>
            <person name="Chapman J.A."/>
            <person name="Shapiro H."/>
            <person name="Aerts A."/>
            <person name="Otillar R.P."/>
            <person name="Terry A.Y."/>
            <person name="Boore J.L."/>
            <person name="Grigoriev I.V."/>
            <person name="Lindberg D.R."/>
            <person name="Seaver E.C."/>
            <person name="Weisblat D.A."/>
            <person name="Putnam N.H."/>
            <person name="Rokhsar D.S."/>
        </authorList>
    </citation>
    <scope>NUCLEOTIDE SEQUENCE</scope>
</reference>
<keyword evidence="3" id="KW-1185">Reference proteome</keyword>
<dbReference type="EMBL" id="KB097731">
    <property type="protein sequence ID" value="ESN90998.1"/>
    <property type="molecule type" value="Genomic_DNA"/>
</dbReference>
<protein>
    <submittedName>
        <fullName evidence="1 2">Uncharacterized protein</fullName>
    </submittedName>
</protein>
<dbReference type="CTD" id="20208482"/>
<reference evidence="3" key="1">
    <citation type="submission" date="2012-12" db="EMBL/GenBank/DDBJ databases">
        <authorList>
            <person name="Hellsten U."/>
            <person name="Grimwood J."/>
            <person name="Chapman J.A."/>
            <person name="Shapiro H."/>
            <person name="Aerts A."/>
            <person name="Otillar R.P."/>
            <person name="Terry A.Y."/>
            <person name="Boore J.L."/>
            <person name="Simakov O."/>
            <person name="Marletaz F."/>
            <person name="Cho S.-J."/>
            <person name="Edsinger-Gonzales E."/>
            <person name="Havlak P."/>
            <person name="Kuo D.-H."/>
            <person name="Larsson T."/>
            <person name="Lv J."/>
            <person name="Arendt D."/>
            <person name="Savage R."/>
            <person name="Osoegawa K."/>
            <person name="de Jong P."/>
            <person name="Lindberg D.R."/>
            <person name="Seaver E.C."/>
            <person name="Weisblat D.A."/>
            <person name="Putnam N.H."/>
            <person name="Grigoriev I.V."/>
            <person name="Rokhsar D.S."/>
        </authorList>
    </citation>
    <scope>NUCLEOTIDE SEQUENCE</scope>
</reference>
<gene>
    <name evidence="2" type="primary">20208482</name>
    <name evidence="1" type="ORF">HELRODRAFT_182343</name>
</gene>
<dbReference type="HOGENOM" id="CLU_1898521_0_0_1"/>
<dbReference type="RefSeq" id="XP_009030865.1">
    <property type="nucleotide sequence ID" value="XM_009032617.1"/>
</dbReference>
<dbReference type="Proteomes" id="UP000015101">
    <property type="component" value="Unassembled WGS sequence"/>
</dbReference>
<accession>T1FI33</accession>
<sequence>MGSSASIEGSQLEMMITLSEEHDNYNVTKASSHQGRQQQDTRSKILRKALRNKNISDGILRRDGIKESPPLRVEVHGRKAVEAKISALGFEPGIIRLDEGNAITWEWRDSEVPLSVVEGSYDLKECKLVQYKSR</sequence>
<dbReference type="OrthoDB" id="10036029at2759"/>
<dbReference type="InParanoid" id="T1FI33"/>